<dbReference type="Proteomes" id="UP001352852">
    <property type="component" value="Unassembled WGS sequence"/>
</dbReference>
<evidence type="ECO:0000313" key="2">
    <source>
        <dbReference type="EMBL" id="MED6280122.1"/>
    </source>
</evidence>
<dbReference type="EMBL" id="JAHUTJ010041411">
    <property type="protein sequence ID" value="MED6280122.1"/>
    <property type="molecule type" value="Genomic_DNA"/>
</dbReference>
<accession>A0ABU7DYM0</accession>
<sequence length="120" mass="13140">MVRDLCVGQIVQKAGQCGRNPGAHQQLRCEQSGATRVHRARGEERRTAAFTPIHCASLLQSAFSRASASLQLKNPKGILLWNILILFYFTLGLHPSGVSGLSKVVLKLSTKSWGMKLGQR</sequence>
<name>A0ABU7DYM0_9TELE</name>
<proteinExistence type="predicted"/>
<keyword evidence="1" id="KW-1133">Transmembrane helix</keyword>
<keyword evidence="1" id="KW-0472">Membrane</keyword>
<evidence type="ECO:0000256" key="1">
    <source>
        <dbReference type="SAM" id="Phobius"/>
    </source>
</evidence>
<reference evidence="2 3" key="1">
    <citation type="submission" date="2021-06" db="EMBL/GenBank/DDBJ databases">
        <authorList>
            <person name="Palmer J.M."/>
        </authorList>
    </citation>
    <scope>NUCLEOTIDE SEQUENCE [LARGE SCALE GENOMIC DNA]</scope>
    <source>
        <strain evidence="2 3">CL_MEX2019</strain>
        <tissue evidence="2">Muscle</tissue>
    </source>
</reference>
<keyword evidence="3" id="KW-1185">Reference proteome</keyword>
<keyword evidence="1" id="KW-0812">Transmembrane</keyword>
<feature type="transmembrane region" description="Helical" evidence="1">
    <location>
        <begin position="79"/>
        <end position="106"/>
    </location>
</feature>
<gene>
    <name evidence="2" type="ORF">CHARACLAT_007626</name>
</gene>
<organism evidence="2 3">
    <name type="scientific">Characodon lateralis</name>
    <dbReference type="NCBI Taxonomy" id="208331"/>
    <lineage>
        <taxon>Eukaryota</taxon>
        <taxon>Metazoa</taxon>
        <taxon>Chordata</taxon>
        <taxon>Craniata</taxon>
        <taxon>Vertebrata</taxon>
        <taxon>Euteleostomi</taxon>
        <taxon>Actinopterygii</taxon>
        <taxon>Neopterygii</taxon>
        <taxon>Teleostei</taxon>
        <taxon>Neoteleostei</taxon>
        <taxon>Acanthomorphata</taxon>
        <taxon>Ovalentaria</taxon>
        <taxon>Atherinomorphae</taxon>
        <taxon>Cyprinodontiformes</taxon>
        <taxon>Goodeidae</taxon>
        <taxon>Characodon</taxon>
    </lineage>
</organism>
<evidence type="ECO:0000313" key="3">
    <source>
        <dbReference type="Proteomes" id="UP001352852"/>
    </source>
</evidence>
<protein>
    <submittedName>
        <fullName evidence="2">Uncharacterized protein</fullName>
    </submittedName>
</protein>
<comment type="caution">
    <text evidence="2">The sequence shown here is derived from an EMBL/GenBank/DDBJ whole genome shotgun (WGS) entry which is preliminary data.</text>
</comment>